<comment type="caution">
    <text evidence="1">The sequence shown here is derived from an EMBL/GenBank/DDBJ whole genome shotgun (WGS) entry which is preliminary data.</text>
</comment>
<dbReference type="Proteomes" id="UP000440732">
    <property type="component" value="Unassembled WGS sequence"/>
</dbReference>
<organism evidence="1 4">
    <name type="scientific">Phytophthora fragariae</name>
    <dbReference type="NCBI Taxonomy" id="53985"/>
    <lineage>
        <taxon>Eukaryota</taxon>
        <taxon>Sar</taxon>
        <taxon>Stramenopiles</taxon>
        <taxon>Oomycota</taxon>
        <taxon>Peronosporomycetes</taxon>
        <taxon>Peronosporales</taxon>
        <taxon>Peronosporaceae</taxon>
        <taxon>Phytophthora</taxon>
    </lineage>
</organism>
<accession>A0A6A3PQM2</accession>
<evidence type="ECO:0000313" key="2">
    <source>
        <dbReference type="EMBL" id="KAE9057301.1"/>
    </source>
</evidence>
<gene>
    <name evidence="2" type="ORF">PF006_g32458</name>
    <name evidence="1" type="ORF">PF007_g32069</name>
</gene>
<evidence type="ECO:0000313" key="1">
    <source>
        <dbReference type="EMBL" id="KAE9056205.1"/>
    </source>
</evidence>
<evidence type="ECO:0000313" key="4">
    <source>
        <dbReference type="Proteomes" id="UP000441208"/>
    </source>
</evidence>
<sequence length="128" mass="14346">ESPTHFTTLPSHSTYYLLSSCSMLEYIPYWKFNCTRDDRNHGGSPWPFNLNMTISRPRCLGHQTQHQILQHGSICESNDKVTCPVLEIGGSHNGCFDGVARMITGMKNSPSKGQSWAKHTTFLGMGLQ</sequence>
<evidence type="ECO:0000313" key="3">
    <source>
        <dbReference type="Proteomes" id="UP000440732"/>
    </source>
</evidence>
<protein>
    <submittedName>
        <fullName evidence="1">Uncharacterized protein</fullName>
    </submittedName>
</protein>
<name>A0A6A3PQM2_9STRA</name>
<proteinExistence type="predicted"/>
<dbReference type="EMBL" id="QXGA01008927">
    <property type="protein sequence ID" value="KAE9057301.1"/>
    <property type="molecule type" value="Genomic_DNA"/>
</dbReference>
<dbReference type="AlphaFoldDB" id="A0A6A3PQM2"/>
<dbReference type="EMBL" id="QXFZ01008009">
    <property type="protein sequence ID" value="KAE9056205.1"/>
    <property type="molecule type" value="Genomic_DNA"/>
</dbReference>
<reference evidence="3 4" key="1">
    <citation type="submission" date="2018-08" db="EMBL/GenBank/DDBJ databases">
        <title>Genomic investigation of the strawberry pathogen Phytophthora fragariae indicates pathogenicity is determined by transcriptional variation in three key races.</title>
        <authorList>
            <person name="Adams T.M."/>
            <person name="Armitage A.D."/>
            <person name="Sobczyk M.K."/>
            <person name="Bates H.J."/>
            <person name="Dunwell J.M."/>
            <person name="Nellist C.F."/>
            <person name="Harrison R.J."/>
        </authorList>
    </citation>
    <scope>NUCLEOTIDE SEQUENCE [LARGE SCALE GENOMIC DNA]</scope>
    <source>
        <strain evidence="2 3">NOV-5</strain>
        <strain evidence="1 4">NOV-71</strain>
    </source>
</reference>
<dbReference type="Proteomes" id="UP000441208">
    <property type="component" value="Unassembled WGS sequence"/>
</dbReference>
<feature type="non-terminal residue" evidence="1">
    <location>
        <position position="1"/>
    </location>
</feature>